<keyword evidence="6" id="KW-0808">Transferase</keyword>
<dbReference type="GO" id="GO:0005524">
    <property type="term" value="F:ATP binding"/>
    <property type="evidence" value="ECO:0007669"/>
    <property type="project" value="UniProtKB-UniRule"/>
</dbReference>
<feature type="binding site" evidence="3">
    <location>
        <position position="50"/>
    </location>
    <ligand>
        <name>ATP</name>
        <dbReference type="ChEBI" id="CHEBI:30616"/>
    </ligand>
</feature>
<proteinExistence type="predicted"/>
<reference evidence="6 7" key="1">
    <citation type="journal article" date="2015" name="Genome Biol. Evol.">
        <title>Phylogenomic analyses indicate that early fungi evolved digesting cell walls of algal ancestors of land plants.</title>
        <authorList>
            <person name="Chang Y."/>
            <person name="Wang S."/>
            <person name="Sekimoto S."/>
            <person name="Aerts A.L."/>
            <person name="Choi C."/>
            <person name="Clum A."/>
            <person name="LaButti K.M."/>
            <person name="Lindquist E.A."/>
            <person name="Yee Ngan C."/>
            <person name="Ohm R.A."/>
            <person name="Salamov A.A."/>
            <person name="Grigoriev I.V."/>
            <person name="Spatafora J.W."/>
            <person name="Berbee M.L."/>
        </authorList>
    </citation>
    <scope>NUCLEOTIDE SEQUENCE [LARGE SCALE GENOMIC DNA]</scope>
    <source>
        <strain evidence="6 7">JEL478</strain>
    </source>
</reference>
<evidence type="ECO:0000256" key="2">
    <source>
        <dbReference type="ARBA" id="ARBA00022840"/>
    </source>
</evidence>
<dbReference type="InterPro" id="IPR017441">
    <property type="entry name" value="Protein_kinase_ATP_BS"/>
</dbReference>
<dbReference type="Proteomes" id="UP000070544">
    <property type="component" value="Unassembled WGS sequence"/>
</dbReference>
<keyword evidence="2 3" id="KW-0067">ATP-binding</keyword>
<organism evidence="6 7">
    <name type="scientific">Gonapodya prolifera (strain JEL478)</name>
    <name type="common">Monoblepharis prolifera</name>
    <dbReference type="NCBI Taxonomy" id="1344416"/>
    <lineage>
        <taxon>Eukaryota</taxon>
        <taxon>Fungi</taxon>
        <taxon>Fungi incertae sedis</taxon>
        <taxon>Chytridiomycota</taxon>
        <taxon>Chytridiomycota incertae sedis</taxon>
        <taxon>Monoblepharidomycetes</taxon>
        <taxon>Monoblepharidales</taxon>
        <taxon>Gonapodyaceae</taxon>
        <taxon>Gonapodya</taxon>
    </lineage>
</organism>
<feature type="compositionally biased region" description="Low complexity" evidence="4">
    <location>
        <begin position="473"/>
        <end position="494"/>
    </location>
</feature>
<evidence type="ECO:0000256" key="4">
    <source>
        <dbReference type="SAM" id="MobiDB-lite"/>
    </source>
</evidence>
<evidence type="ECO:0000256" key="1">
    <source>
        <dbReference type="ARBA" id="ARBA00022741"/>
    </source>
</evidence>
<dbReference type="SUPFAM" id="SSF56112">
    <property type="entry name" value="Protein kinase-like (PK-like)"/>
    <property type="match status" value="1"/>
</dbReference>
<dbReference type="Gene3D" id="3.30.200.20">
    <property type="entry name" value="Phosphorylase Kinase, domain 1"/>
    <property type="match status" value="1"/>
</dbReference>
<dbReference type="FunFam" id="1.10.510.10:FF:000571">
    <property type="entry name" value="Maternal embryonic leucine zipper kinase"/>
    <property type="match status" value="1"/>
</dbReference>
<dbReference type="Gene3D" id="1.10.510.10">
    <property type="entry name" value="Transferase(Phosphotransferase) domain 1"/>
    <property type="match status" value="1"/>
</dbReference>
<evidence type="ECO:0000313" key="6">
    <source>
        <dbReference type="EMBL" id="KXS16139.1"/>
    </source>
</evidence>
<feature type="domain" description="Protein kinase" evidence="5">
    <location>
        <begin position="21"/>
        <end position="290"/>
    </location>
</feature>
<dbReference type="InterPro" id="IPR000719">
    <property type="entry name" value="Prot_kinase_dom"/>
</dbReference>
<dbReference type="EMBL" id="KQ965756">
    <property type="protein sequence ID" value="KXS16139.1"/>
    <property type="molecule type" value="Genomic_DNA"/>
</dbReference>
<dbReference type="PROSITE" id="PS00107">
    <property type="entry name" value="PROTEIN_KINASE_ATP"/>
    <property type="match status" value="1"/>
</dbReference>
<dbReference type="STRING" id="1344416.A0A139AHH4"/>
<dbReference type="Pfam" id="PF00069">
    <property type="entry name" value="Pkinase"/>
    <property type="match status" value="1"/>
</dbReference>
<dbReference type="GO" id="GO:0004672">
    <property type="term" value="F:protein kinase activity"/>
    <property type="evidence" value="ECO:0007669"/>
    <property type="project" value="InterPro"/>
</dbReference>
<dbReference type="OrthoDB" id="40902at2759"/>
<dbReference type="AlphaFoldDB" id="A0A139AHH4"/>
<feature type="region of interest" description="Disordered" evidence="4">
    <location>
        <begin position="338"/>
        <end position="362"/>
    </location>
</feature>
<dbReference type="OMA" id="TNELAHY"/>
<name>A0A139AHH4_GONPJ</name>
<gene>
    <name evidence="6" type="ORF">M427DRAFT_31695</name>
</gene>
<dbReference type="SMART" id="SM00220">
    <property type="entry name" value="S_TKc"/>
    <property type="match status" value="1"/>
</dbReference>
<protein>
    <submittedName>
        <fullName evidence="6">Kinase-like protein</fullName>
    </submittedName>
</protein>
<dbReference type="PROSITE" id="PS00108">
    <property type="entry name" value="PROTEIN_KINASE_ST"/>
    <property type="match status" value="1"/>
</dbReference>
<dbReference type="PANTHER" id="PTHR24347">
    <property type="entry name" value="SERINE/THREONINE-PROTEIN KINASE"/>
    <property type="match status" value="1"/>
</dbReference>
<sequence>MLRKLVLGKADPPSKIKKKDYDVVRVLGAGASGQVTECIHRPTGRRFAVKSMPKDGLPKLTKADVSDPSMEGGFREIYTLKQVSGHPNIIEMVDWFEGRNTLYLVTELATGGEVFDHIANMGRYTEADAAVIAATLCNAVAFMHDHGVVHRDLKTQNIMFRDRSDDTSLVIVDFGIANVLKDKKALLNTRGVGTPSYLSPELLTEKPYGPPTDCWALGIITHHLLVGYGPFEGGYDYPDILAKILKSYVQFDAPEWAPVSAAAKSFIKRFLAINPQSRMTAKEALDHEWIRKMVPADYIESLRLTNYKLEVAHGIIEKDPVWEEIIRLMELRKAATTMSGAATSKDTPDSADVMGSSPSSADSAVSVADVTPVYPQPPTAPEITVAAPIPIPTMAAAPVPPLSSPIFIPLRATPPQDAELLSTSRPSIFLVASGQSSRLPNLLADGRTDVDGVSMFRSGSDEPPVSPTAATPSQRFRSTTSSSMSSSFSPSSPRLLKRRKSSLSQLSRGFSGVIIDKVKSGLSKSPGDAAPWS</sequence>
<keyword evidence="1 3" id="KW-0547">Nucleotide-binding</keyword>
<keyword evidence="7" id="KW-1185">Reference proteome</keyword>
<accession>A0A139AHH4</accession>
<dbReference type="InterPro" id="IPR011009">
    <property type="entry name" value="Kinase-like_dom_sf"/>
</dbReference>
<evidence type="ECO:0000259" key="5">
    <source>
        <dbReference type="PROSITE" id="PS50011"/>
    </source>
</evidence>
<evidence type="ECO:0000313" key="7">
    <source>
        <dbReference type="Proteomes" id="UP000070544"/>
    </source>
</evidence>
<keyword evidence="6" id="KW-0418">Kinase</keyword>
<evidence type="ECO:0000256" key="3">
    <source>
        <dbReference type="PROSITE-ProRule" id="PRU10141"/>
    </source>
</evidence>
<dbReference type="InterPro" id="IPR008271">
    <property type="entry name" value="Ser/Thr_kinase_AS"/>
</dbReference>
<dbReference type="CDD" id="cd05117">
    <property type="entry name" value="STKc_CAMK"/>
    <property type="match status" value="1"/>
</dbReference>
<dbReference type="PROSITE" id="PS50011">
    <property type="entry name" value="PROTEIN_KINASE_DOM"/>
    <property type="match status" value="1"/>
</dbReference>
<feature type="region of interest" description="Disordered" evidence="4">
    <location>
        <begin position="456"/>
        <end position="505"/>
    </location>
</feature>